<reference evidence="2 3" key="1">
    <citation type="journal article" date="2018" name="Mol. Biol. Evol.">
        <title>Analysis of the draft genome of the red seaweed Gracilariopsis chorda provides insights into genome size evolution in Rhodophyta.</title>
        <authorList>
            <person name="Lee J."/>
            <person name="Yang E.C."/>
            <person name="Graf L."/>
            <person name="Yang J.H."/>
            <person name="Qiu H."/>
            <person name="Zel Zion U."/>
            <person name="Chan C.X."/>
            <person name="Stephens T.G."/>
            <person name="Weber A.P.M."/>
            <person name="Boo G.H."/>
            <person name="Boo S.M."/>
            <person name="Kim K.M."/>
            <person name="Shin Y."/>
            <person name="Jung M."/>
            <person name="Lee S.J."/>
            <person name="Yim H.S."/>
            <person name="Lee J.H."/>
            <person name="Bhattacharya D."/>
            <person name="Yoon H.S."/>
        </authorList>
    </citation>
    <scope>NUCLEOTIDE SEQUENCE [LARGE SCALE GENOMIC DNA]</scope>
    <source>
        <strain evidence="2 3">SKKU-2015</strain>
        <tissue evidence="2">Whole body</tissue>
    </source>
</reference>
<accession>A0A2V3IC04</accession>
<feature type="compositionally biased region" description="Low complexity" evidence="1">
    <location>
        <begin position="138"/>
        <end position="147"/>
    </location>
</feature>
<organism evidence="2 3">
    <name type="scientific">Gracilariopsis chorda</name>
    <dbReference type="NCBI Taxonomy" id="448386"/>
    <lineage>
        <taxon>Eukaryota</taxon>
        <taxon>Rhodophyta</taxon>
        <taxon>Florideophyceae</taxon>
        <taxon>Rhodymeniophycidae</taxon>
        <taxon>Gracilariales</taxon>
        <taxon>Gracilariaceae</taxon>
        <taxon>Gracilariopsis</taxon>
    </lineage>
</organism>
<protein>
    <submittedName>
        <fullName evidence="2">Uncharacterized protein</fullName>
    </submittedName>
</protein>
<dbReference type="AlphaFoldDB" id="A0A2V3IC04"/>
<gene>
    <name evidence="2" type="ORF">BWQ96_10702</name>
</gene>
<sequence>MHILEEREHRRAVMKRKSTPAPAQQTQSPPSRSPLPPQREPFTPPRTRTLPRDHPRTPPSQQSPPGPCSPPRPSSDEPANSGFYNPRPPSSDDTVPRNQPPVGADPPCPKEQPHAPQPQPAQARRSRSENISQGSATSRSRCQASRSCSRRQEREAGTDGNASPPATGPVPTASENEVSGDPCWESRKHGIRTPPVASPNDRSSASSAPRPSITTRRRRTFRGSAQAGSLLNSMKMLEKRNSQNGSKRMRRKAAVMRKNEIRNTKTSMTKTSTL</sequence>
<comment type="caution">
    <text evidence="2">The sequence shown here is derived from an EMBL/GenBank/DDBJ whole genome shotgun (WGS) entry which is preliminary data.</text>
</comment>
<keyword evidence="3" id="KW-1185">Reference proteome</keyword>
<dbReference type="EMBL" id="NBIV01000626">
    <property type="protein sequence ID" value="PXF39601.1"/>
    <property type="molecule type" value="Genomic_DNA"/>
</dbReference>
<feature type="compositionally biased region" description="Pro residues" evidence="1">
    <location>
        <begin position="103"/>
        <end position="119"/>
    </location>
</feature>
<evidence type="ECO:0000313" key="2">
    <source>
        <dbReference type="EMBL" id="PXF39601.1"/>
    </source>
</evidence>
<feature type="compositionally biased region" description="Basic and acidic residues" evidence="1">
    <location>
        <begin position="1"/>
        <end position="11"/>
    </location>
</feature>
<feature type="compositionally biased region" description="Pro residues" evidence="1">
    <location>
        <begin position="31"/>
        <end position="44"/>
    </location>
</feature>
<feature type="compositionally biased region" description="Polar residues" evidence="1">
    <location>
        <begin position="264"/>
        <end position="274"/>
    </location>
</feature>
<name>A0A2V3IC04_9FLOR</name>
<feature type="region of interest" description="Disordered" evidence="1">
    <location>
        <begin position="1"/>
        <end position="274"/>
    </location>
</feature>
<feature type="compositionally biased region" description="Low complexity" evidence="1">
    <location>
        <begin position="202"/>
        <end position="214"/>
    </location>
</feature>
<proteinExistence type="predicted"/>
<evidence type="ECO:0000313" key="3">
    <source>
        <dbReference type="Proteomes" id="UP000247409"/>
    </source>
</evidence>
<feature type="compositionally biased region" description="Pro residues" evidence="1">
    <location>
        <begin position="57"/>
        <end position="73"/>
    </location>
</feature>
<feature type="compositionally biased region" description="Low complexity" evidence="1">
    <location>
        <begin position="19"/>
        <end position="30"/>
    </location>
</feature>
<evidence type="ECO:0000256" key="1">
    <source>
        <dbReference type="SAM" id="MobiDB-lite"/>
    </source>
</evidence>
<dbReference type="Proteomes" id="UP000247409">
    <property type="component" value="Unassembled WGS sequence"/>
</dbReference>